<feature type="chain" id="PRO_5034287663" description="SbsA Ig-like domain-containing protein" evidence="1">
    <location>
        <begin position="21"/>
        <end position="147"/>
    </location>
</feature>
<evidence type="ECO:0008006" key="4">
    <source>
        <dbReference type="Google" id="ProtNLM"/>
    </source>
</evidence>
<evidence type="ECO:0000313" key="2">
    <source>
        <dbReference type="EMBL" id="KAG2194994.1"/>
    </source>
</evidence>
<proteinExistence type="predicted"/>
<feature type="signal peptide" evidence="1">
    <location>
        <begin position="1"/>
        <end position="20"/>
    </location>
</feature>
<evidence type="ECO:0000256" key="1">
    <source>
        <dbReference type="SAM" id="SignalP"/>
    </source>
</evidence>
<sequence>MKLQFLLTITLALLCSIVASLNIPYNDMDDFEIAKMYVAELNSAPVTDNSQGYITYPTPNTTWYVGERVNVTFSQGVPDETVAIFFFNKTETLAGGPLNQTSFPFVIPPSAVSVPETGTSLLLAVRRQNRYLQTVDSVVVHVTAHAP</sequence>
<organism evidence="2 3">
    <name type="scientific">Mucor plumbeus</name>
    <dbReference type="NCBI Taxonomy" id="97098"/>
    <lineage>
        <taxon>Eukaryota</taxon>
        <taxon>Fungi</taxon>
        <taxon>Fungi incertae sedis</taxon>
        <taxon>Mucoromycota</taxon>
        <taxon>Mucoromycotina</taxon>
        <taxon>Mucoromycetes</taxon>
        <taxon>Mucorales</taxon>
        <taxon>Mucorineae</taxon>
        <taxon>Mucoraceae</taxon>
        <taxon>Mucor</taxon>
    </lineage>
</organism>
<gene>
    <name evidence="2" type="ORF">INT46_008881</name>
</gene>
<keyword evidence="1" id="KW-0732">Signal</keyword>
<dbReference type="AlphaFoldDB" id="A0A8H7UYC3"/>
<dbReference type="Proteomes" id="UP000650833">
    <property type="component" value="Unassembled WGS sequence"/>
</dbReference>
<accession>A0A8H7UYC3</accession>
<name>A0A8H7UYC3_9FUNG</name>
<protein>
    <recommendedName>
        <fullName evidence="4">SbsA Ig-like domain-containing protein</fullName>
    </recommendedName>
</protein>
<comment type="caution">
    <text evidence="2">The sequence shown here is derived from an EMBL/GenBank/DDBJ whole genome shotgun (WGS) entry which is preliminary data.</text>
</comment>
<evidence type="ECO:0000313" key="3">
    <source>
        <dbReference type="Proteomes" id="UP000650833"/>
    </source>
</evidence>
<keyword evidence="3" id="KW-1185">Reference proteome</keyword>
<dbReference type="OrthoDB" id="2387215at2759"/>
<dbReference type="EMBL" id="JAEPRC010000551">
    <property type="protein sequence ID" value="KAG2194994.1"/>
    <property type="molecule type" value="Genomic_DNA"/>
</dbReference>
<reference evidence="2" key="1">
    <citation type="submission" date="2020-12" db="EMBL/GenBank/DDBJ databases">
        <title>Metabolic potential, ecology and presence of endohyphal bacteria is reflected in genomic diversity of Mucoromycotina.</title>
        <authorList>
            <person name="Muszewska A."/>
            <person name="Okrasinska A."/>
            <person name="Steczkiewicz K."/>
            <person name="Drgas O."/>
            <person name="Orlowska M."/>
            <person name="Perlinska-Lenart U."/>
            <person name="Aleksandrzak-Piekarczyk T."/>
            <person name="Szatraj K."/>
            <person name="Zielenkiewicz U."/>
            <person name="Pilsyk S."/>
            <person name="Malc E."/>
            <person name="Mieczkowski P."/>
            <person name="Kruszewska J.S."/>
            <person name="Biernat P."/>
            <person name="Pawlowska J."/>
        </authorList>
    </citation>
    <scope>NUCLEOTIDE SEQUENCE</scope>
    <source>
        <strain evidence="2">CBS 226.32</strain>
    </source>
</reference>